<dbReference type="PANTHER" id="PTHR43156">
    <property type="entry name" value="STAGE II SPORULATION PROTEIN E-RELATED"/>
    <property type="match status" value="1"/>
</dbReference>
<dbReference type="InterPro" id="IPR036457">
    <property type="entry name" value="PPM-type-like_dom_sf"/>
</dbReference>
<keyword evidence="2" id="KW-1133">Transmembrane helix</keyword>
<name>A0A2N0VI77_9BACT</name>
<dbReference type="Gene3D" id="3.60.40.10">
    <property type="entry name" value="PPM-type phosphatase domain"/>
    <property type="match status" value="1"/>
</dbReference>
<evidence type="ECO:0000256" key="1">
    <source>
        <dbReference type="ARBA" id="ARBA00022801"/>
    </source>
</evidence>
<keyword evidence="5" id="KW-1185">Reference proteome</keyword>
<dbReference type="SUPFAM" id="SSF81606">
    <property type="entry name" value="PP2C-like"/>
    <property type="match status" value="1"/>
</dbReference>
<protein>
    <recommendedName>
        <fullName evidence="3">PPM-type phosphatase domain-containing protein</fullName>
    </recommendedName>
</protein>
<comment type="caution">
    <text evidence="4">The sequence shown here is derived from an EMBL/GenBank/DDBJ whole genome shotgun (WGS) entry which is preliminary data.</text>
</comment>
<dbReference type="SUPFAM" id="SSF55781">
    <property type="entry name" value="GAF domain-like"/>
    <property type="match status" value="2"/>
</dbReference>
<dbReference type="EMBL" id="PISP01000002">
    <property type="protein sequence ID" value="PKD43887.1"/>
    <property type="molecule type" value="Genomic_DNA"/>
</dbReference>
<dbReference type="Gene3D" id="3.30.450.40">
    <property type="match status" value="1"/>
</dbReference>
<dbReference type="InterPro" id="IPR001932">
    <property type="entry name" value="PPM-type_phosphatase-like_dom"/>
</dbReference>
<dbReference type="SMART" id="SM00331">
    <property type="entry name" value="PP2C_SIG"/>
    <property type="match status" value="1"/>
</dbReference>
<dbReference type="InterPro" id="IPR029016">
    <property type="entry name" value="GAF-like_dom_sf"/>
</dbReference>
<accession>A0A2N0VI77</accession>
<feature type="transmembrane region" description="Helical" evidence="2">
    <location>
        <begin position="32"/>
        <end position="55"/>
    </location>
</feature>
<evidence type="ECO:0000313" key="5">
    <source>
        <dbReference type="Proteomes" id="UP000233398"/>
    </source>
</evidence>
<dbReference type="RefSeq" id="WP_101073423.1">
    <property type="nucleotide sequence ID" value="NZ_PISP01000002.1"/>
</dbReference>
<evidence type="ECO:0000259" key="3">
    <source>
        <dbReference type="SMART" id="SM00331"/>
    </source>
</evidence>
<organism evidence="4 5">
    <name type="scientific">Rhodohalobacter barkolensis</name>
    <dbReference type="NCBI Taxonomy" id="2053187"/>
    <lineage>
        <taxon>Bacteria</taxon>
        <taxon>Pseudomonadati</taxon>
        <taxon>Balneolota</taxon>
        <taxon>Balneolia</taxon>
        <taxon>Balneolales</taxon>
        <taxon>Balneolaceae</taxon>
        <taxon>Rhodohalobacter</taxon>
    </lineage>
</organism>
<evidence type="ECO:0000256" key="2">
    <source>
        <dbReference type="SAM" id="Phobius"/>
    </source>
</evidence>
<keyword evidence="2" id="KW-0812">Transmembrane</keyword>
<keyword evidence="2" id="KW-0472">Membrane</keyword>
<dbReference type="PANTHER" id="PTHR43156:SF2">
    <property type="entry name" value="STAGE II SPORULATION PROTEIN E"/>
    <property type="match status" value="1"/>
</dbReference>
<sequence>MSQSNKELQNRFEMKTVLETSRMLIESRSSDFVLNNLLLIIMGKLLSAKAAVLFYDPIKKIYKIEKAKGLKNISEGDQVKISLKESQKNCSHITYNDFSDQLPKLAENMENSIFFPLRTSNQHIGFLFIGPKATQKPFAPHELEFAESLCIISSVALSNSLLFDELKNTNRKLDRRIHELNTLFDLSKEFNLLTDREKISSIFKFALLGQLFIRTFFLVYKTPDKNTLLASSGIKKSFDQQEIDTLFELCPTEVKAVDDHCYDKVESLETNQITNIIGISIQGEKVAVIGVGERLNKETYTETDFNFLKSLSNLAVVSIQKTFLLEERIDKERMEEELSIAKSIQRGLLPDPIPTIKGVDLAAQTISSREVGGDYFDIAETPDGSTIFAIGDVTGKGVPAAMLMANLQSMLHVLLPVDIGLNEATERINDLIFKNTPSDKFITFFWAKYFKDSNVFRYVNAGHNPPILLRDKSDQIEELTEGGLLLGAMETISPYDQTDIQLYSGDMIVCYTDGVNEAMNQHQEEFGEERLYELILNNRHLSSQDLMNKILSDVREFAKNKLGDDLTLLILKIN</sequence>
<dbReference type="AlphaFoldDB" id="A0A2N0VI77"/>
<gene>
    <name evidence="4" type="ORF">CWD77_08215</name>
</gene>
<keyword evidence="1" id="KW-0378">Hydrolase</keyword>
<dbReference type="OrthoDB" id="9763484at2"/>
<dbReference type="GO" id="GO:0016791">
    <property type="term" value="F:phosphatase activity"/>
    <property type="evidence" value="ECO:0007669"/>
    <property type="project" value="TreeGrafter"/>
</dbReference>
<evidence type="ECO:0000313" key="4">
    <source>
        <dbReference type="EMBL" id="PKD43887.1"/>
    </source>
</evidence>
<dbReference type="Pfam" id="PF07228">
    <property type="entry name" value="SpoIIE"/>
    <property type="match status" value="1"/>
</dbReference>
<dbReference type="InterPro" id="IPR052016">
    <property type="entry name" value="Bact_Sigma-Reg"/>
</dbReference>
<feature type="domain" description="PPM-type phosphatase" evidence="3">
    <location>
        <begin position="356"/>
        <end position="573"/>
    </location>
</feature>
<proteinExistence type="predicted"/>
<dbReference type="Proteomes" id="UP000233398">
    <property type="component" value="Unassembled WGS sequence"/>
</dbReference>
<reference evidence="4 5" key="1">
    <citation type="submission" date="2017-11" db="EMBL/GenBank/DDBJ databases">
        <title>Rhodohalobacter 15182 sp. nov., isolated from a salt lake.</title>
        <authorList>
            <person name="Han S."/>
        </authorList>
    </citation>
    <scope>NUCLEOTIDE SEQUENCE [LARGE SCALE GENOMIC DNA]</scope>
    <source>
        <strain evidence="4 5">15182</strain>
    </source>
</reference>